<evidence type="ECO:0000256" key="1">
    <source>
        <dbReference type="ARBA" id="ARBA00008694"/>
    </source>
</evidence>
<dbReference type="Proteomes" id="UP000668403">
    <property type="component" value="Unassembled WGS sequence"/>
</dbReference>
<keyword evidence="2" id="KW-0808">Transferase</keyword>
<gene>
    <name evidence="5" type="ORF">J4H85_02805</name>
</gene>
<dbReference type="SUPFAM" id="SSF55729">
    <property type="entry name" value="Acyl-CoA N-acyltransferases (Nat)"/>
    <property type="match status" value="1"/>
</dbReference>
<dbReference type="FunFam" id="3.40.630.30:FF:000064">
    <property type="entry name" value="GNAT family acetyltransferase"/>
    <property type="match status" value="1"/>
</dbReference>
<feature type="domain" description="N-acetyltransferase" evidence="4">
    <location>
        <begin position="5"/>
        <end position="149"/>
    </location>
</feature>
<dbReference type="PANTHER" id="PTHR10545">
    <property type="entry name" value="DIAMINE N-ACETYLTRANSFERASE"/>
    <property type="match status" value="1"/>
</dbReference>
<dbReference type="PROSITE" id="PS51186">
    <property type="entry name" value="GNAT"/>
    <property type="match status" value="1"/>
</dbReference>
<protein>
    <submittedName>
        <fullName evidence="5">GNAT family N-acetyltransferase</fullName>
    </submittedName>
</protein>
<accession>A0A939TQG2</accession>
<evidence type="ECO:0000313" key="5">
    <source>
        <dbReference type="EMBL" id="MBO2988932.1"/>
    </source>
</evidence>
<comment type="similarity">
    <text evidence="1">Belongs to the acetyltransferase family.</text>
</comment>
<name>A0A939TQG2_9MICO</name>
<dbReference type="PANTHER" id="PTHR10545:SF29">
    <property type="entry name" value="GH14572P-RELATED"/>
    <property type="match status" value="1"/>
</dbReference>
<proteinExistence type="inferred from homology"/>
<dbReference type="EMBL" id="JAGFBF010000001">
    <property type="protein sequence ID" value="MBO2988932.1"/>
    <property type="molecule type" value="Genomic_DNA"/>
</dbReference>
<sequence>MIHELAVYEREPDAVKTTVDQLRDTLFAPSPAVFAHVAEAEAGGEHQLAGFAIWFLTYSTWEGVHGIHLEDLYVRPTTRGSGLGRRLMGSLAGECDARGYARLEWKVLKWNELALGLYRSVGGQAQDEWEVYRLDGAALRALAHTVPAP</sequence>
<dbReference type="InterPro" id="IPR000182">
    <property type="entry name" value="GNAT_dom"/>
</dbReference>
<organism evidence="5 6">
    <name type="scientific">Leucobacter tardus</name>
    <dbReference type="NCBI Taxonomy" id="501483"/>
    <lineage>
        <taxon>Bacteria</taxon>
        <taxon>Bacillati</taxon>
        <taxon>Actinomycetota</taxon>
        <taxon>Actinomycetes</taxon>
        <taxon>Micrococcales</taxon>
        <taxon>Microbacteriaceae</taxon>
        <taxon>Leucobacter</taxon>
    </lineage>
</organism>
<dbReference type="InterPro" id="IPR051016">
    <property type="entry name" value="Diverse_Substrate_AcTransf"/>
</dbReference>
<dbReference type="Gene3D" id="3.40.630.30">
    <property type="match status" value="1"/>
</dbReference>
<dbReference type="CDD" id="cd04301">
    <property type="entry name" value="NAT_SF"/>
    <property type="match status" value="1"/>
</dbReference>
<comment type="caution">
    <text evidence="5">The sequence shown here is derived from an EMBL/GenBank/DDBJ whole genome shotgun (WGS) entry which is preliminary data.</text>
</comment>
<keyword evidence="6" id="KW-1185">Reference proteome</keyword>
<reference evidence="5" key="1">
    <citation type="submission" date="2021-03" db="EMBL/GenBank/DDBJ databases">
        <title>Leucobacter chromiisoli sp. nov., isolated from chromium-containing soil of chemical plant.</title>
        <authorList>
            <person name="Xu Z."/>
        </authorList>
    </citation>
    <scope>NUCLEOTIDE SEQUENCE</scope>
    <source>
        <strain evidence="5">K 70/01</strain>
    </source>
</reference>
<evidence type="ECO:0000259" key="4">
    <source>
        <dbReference type="PROSITE" id="PS51186"/>
    </source>
</evidence>
<dbReference type="GO" id="GO:0008080">
    <property type="term" value="F:N-acetyltransferase activity"/>
    <property type="evidence" value="ECO:0007669"/>
    <property type="project" value="UniProtKB-ARBA"/>
</dbReference>
<evidence type="ECO:0000313" key="6">
    <source>
        <dbReference type="Proteomes" id="UP000668403"/>
    </source>
</evidence>
<evidence type="ECO:0000256" key="3">
    <source>
        <dbReference type="ARBA" id="ARBA00023315"/>
    </source>
</evidence>
<evidence type="ECO:0000256" key="2">
    <source>
        <dbReference type="ARBA" id="ARBA00022679"/>
    </source>
</evidence>
<keyword evidence="3" id="KW-0012">Acyltransferase</keyword>
<dbReference type="AlphaFoldDB" id="A0A939TQG2"/>
<dbReference type="InterPro" id="IPR016181">
    <property type="entry name" value="Acyl_CoA_acyltransferase"/>
</dbReference>
<dbReference type="Pfam" id="PF00583">
    <property type="entry name" value="Acetyltransf_1"/>
    <property type="match status" value="1"/>
</dbReference>